<gene>
    <name evidence="2" type="ORF">HK099_005726</name>
</gene>
<evidence type="ECO:0000256" key="1">
    <source>
        <dbReference type="SAM" id="MobiDB-lite"/>
    </source>
</evidence>
<dbReference type="EMBL" id="JADGJW010000046">
    <property type="protein sequence ID" value="KAJ3226020.1"/>
    <property type="molecule type" value="Genomic_DNA"/>
</dbReference>
<proteinExistence type="predicted"/>
<feature type="region of interest" description="Disordered" evidence="1">
    <location>
        <begin position="91"/>
        <end position="123"/>
    </location>
</feature>
<protein>
    <submittedName>
        <fullName evidence="2">Uncharacterized protein</fullName>
    </submittedName>
</protein>
<dbReference type="Proteomes" id="UP001211065">
    <property type="component" value="Unassembled WGS sequence"/>
</dbReference>
<sequence>MFKNFHRVTQKIPQRSFINANLKEVKVNVISIIGNLTKEPTWRTFGVPQENGVERGSWNFIIATPKSFKKPASDDVRDKVMFLKENIQLLRSPPQARYGSNETENTPNNNKEMDPTQSKLNDH</sequence>
<evidence type="ECO:0000313" key="2">
    <source>
        <dbReference type="EMBL" id="KAJ3226020.1"/>
    </source>
</evidence>
<accession>A0AAD5Y2Q5</accession>
<comment type="caution">
    <text evidence="2">The sequence shown here is derived from an EMBL/GenBank/DDBJ whole genome shotgun (WGS) entry which is preliminary data.</text>
</comment>
<feature type="compositionally biased region" description="Low complexity" evidence="1">
    <location>
        <begin position="101"/>
        <end position="110"/>
    </location>
</feature>
<keyword evidence="3" id="KW-1185">Reference proteome</keyword>
<dbReference type="AlphaFoldDB" id="A0AAD5Y2Q5"/>
<organism evidence="2 3">
    <name type="scientific">Clydaea vesicula</name>
    <dbReference type="NCBI Taxonomy" id="447962"/>
    <lineage>
        <taxon>Eukaryota</taxon>
        <taxon>Fungi</taxon>
        <taxon>Fungi incertae sedis</taxon>
        <taxon>Chytridiomycota</taxon>
        <taxon>Chytridiomycota incertae sedis</taxon>
        <taxon>Chytridiomycetes</taxon>
        <taxon>Lobulomycetales</taxon>
        <taxon>Lobulomycetaceae</taxon>
        <taxon>Clydaea</taxon>
    </lineage>
</organism>
<evidence type="ECO:0000313" key="3">
    <source>
        <dbReference type="Proteomes" id="UP001211065"/>
    </source>
</evidence>
<reference evidence="2" key="1">
    <citation type="submission" date="2020-05" db="EMBL/GenBank/DDBJ databases">
        <title>Phylogenomic resolution of chytrid fungi.</title>
        <authorList>
            <person name="Stajich J.E."/>
            <person name="Amses K."/>
            <person name="Simmons R."/>
            <person name="Seto K."/>
            <person name="Myers J."/>
            <person name="Bonds A."/>
            <person name="Quandt C.A."/>
            <person name="Barry K."/>
            <person name="Liu P."/>
            <person name="Grigoriev I."/>
            <person name="Longcore J.E."/>
            <person name="James T.Y."/>
        </authorList>
    </citation>
    <scope>NUCLEOTIDE SEQUENCE</scope>
    <source>
        <strain evidence="2">JEL0476</strain>
    </source>
</reference>
<name>A0AAD5Y2Q5_9FUNG</name>